<evidence type="ECO:0000256" key="3">
    <source>
        <dbReference type="ARBA" id="ARBA00022833"/>
    </source>
</evidence>
<dbReference type="WBParaSite" id="BXY_0398200.1">
    <property type="protein sequence ID" value="BXY_0398200.1"/>
    <property type="gene ID" value="BXY_0398200"/>
</dbReference>
<dbReference type="InterPro" id="IPR047153">
    <property type="entry name" value="TRIM45/56/19-like"/>
</dbReference>
<proteinExistence type="predicted"/>
<protein>
    <submittedName>
        <fullName evidence="7">(pine wood nematode) hypothetical protein</fullName>
    </submittedName>
    <submittedName>
        <fullName evidence="10">RING-type domain-containing protein</fullName>
    </submittedName>
</protein>
<feature type="compositionally biased region" description="Polar residues" evidence="5">
    <location>
        <begin position="285"/>
        <end position="297"/>
    </location>
</feature>
<sequence length="314" mass="35701">MPSPEQEKLLKQFLECSVCYNSMKDPRMLPCGHRYCFKCCQSCCENDGGNTLLCPECRSRWSMKDLIKDYSLQSFVEKVEKMTTKSDPEEQEEPRVKCSLCKGGIPPGKVYCCPKCPVHDAELVDKLCSDCIIRHHQHHEYQNRTDAQIISIKNLELANADLTGVVERLKLHESYCQGREQDLQLLIATLKERCEASKEIIQDEFQVGYVEKIDVFNKCVHDIRKEMAEFFDETEEKWNQLFTKTLNMVSSNFGAIEGLAQVSTGQPSSSGTARSQSPNLGGPQNVFTPSTTPNRISFGSKMYQKSRKRGTILN</sequence>
<dbReference type="InterPro" id="IPR001841">
    <property type="entry name" value="Znf_RING"/>
</dbReference>
<accession>A0A1I7RTC8</accession>
<evidence type="ECO:0000256" key="1">
    <source>
        <dbReference type="ARBA" id="ARBA00022723"/>
    </source>
</evidence>
<dbReference type="Gene3D" id="3.30.40.10">
    <property type="entry name" value="Zinc/RING finger domain, C3HC4 (zinc finger)"/>
    <property type="match status" value="1"/>
</dbReference>
<feature type="region of interest" description="Disordered" evidence="5">
    <location>
        <begin position="263"/>
        <end position="299"/>
    </location>
</feature>
<reference evidence="7" key="2">
    <citation type="submission" date="2020-09" db="EMBL/GenBank/DDBJ databases">
        <authorList>
            <person name="Kikuchi T."/>
        </authorList>
    </citation>
    <scope>NUCLEOTIDE SEQUENCE</scope>
    <source>
        <strain evidence="7">Ka4C1</strain>
    </source>
</reference>
<dbReference type="PROSITE" id="PS50089">
    <property type="entry name" value="ZF_RING_2"/>
    <property type="match status" value="1"/>
</dbReference>
<dbReference type="SUPFAM" id="SSF57850">
    <property type="entry name" value="RING/U-box"/>
    <property type="match status" value="1"/>
</dbReference>
<dbReference type="EMBL" id="CAJFDI010000005">
    <property type="protein sequence ID" value="CAD5231370.1"/>
    <property type="molecule type" value="Genomic_DNA"/>
</dbReference>
<evidence type="ECO:0000256" key="2">
    <source>
        <dbReference type="ARBA" id="ARBA00022771"/>
    </source>
</evidence>
<dbReference type="InterPro" id="IPR018957">
    <property type="entry name" value="Znf_C3HC4_RING-type"/>
</dbReference>
<dbReference type="eggNOG" id="KOG2177">
    <property type="taxonomic scope" value="Eukaryota"/>
</dbReference>
<reference evidence="10" key="1">
    <citation type="submission" date="2016-11" db="UniProtKB">
        <authorList>
            <consortium name="WormBaseParasite"/>
        </authorList>
    </citation>
    <scope>IDENTIFICATION</scope>
</reference>
<keyword evidence="3" id="KW-0862">Zinc</keyword>
<dbReference type="InterPro" id="IPR013083">
    <property type="entry name" value="Znf_RING/FYVE/PHD"/>
</dbReference>
<dbReference type="SMART" id="SM00184">
    <property type="entry name" value="RING"/>
    <property type="match status" value="1"/>
</dbReference>
<feature type="compositionally biased region" description="Polar residues" evidence="5">
    <location>
        <begin position="263"/>
        <end position="279"/>
    </location>
</feature>
<keyword evidence="1" id="KW-0479">Metal-binding</keyword>
<dbReference type="OrthoDB" id="5792560at2759"/>
<keyword evidence="2 4" id="KW-0863">Zinc-finger</keyword>
<dbReference type="GO" id="GO:0061630">
    <property type="term" value="F:ubiquitin protein ligase activity"/>
    <property type="evidence" value="ECO:0007669"/>
    <property type="project" value="TreeGrafter"/>
</dbReference>
<dbReference type="SMR" id="A0A1I7RTC8"/>
<name>A0A1I7RTC8_BURXY</name>
<feature type="domain" description="RING-type" evidence="6">
    <location>
        <begin position="16"/>
        <end position="58"/>
    </location>
</feature>
<evidence type="ECO:0000256" key="5">
    <source>
        <dbReference type="SAM" id="MobiDB-lite"/>
    </source>
</evidence>
<evidence type="ECO:0000313" key="9">
    <source>
        <dbReference type="Proteomes" id="UP000659654"/>
    </source>
</evidence>
<evidence type="ECO:0000313" key="10">
    <source>
        <dbReference type="WBParaSite" id="BXY_0398200.1"/>
    </source>
</evidence>
<dbReference type="AlphaFoldDB" id="A0A1I7RTC8"/>
<dbReference type="Proteomes" id="UP000659654">
    <property type="component" value="Unassembled WGS sequence"/>
</dbReference>
<dbReference type="EMBL" id="CAJFCV020000005">
    <property type="protein sequence ID" value="CAG9122500.1"/>
    <property type="molecule type" value="Genomic_DNA"/>
</dbReference>
<dbReference type="GO" id="GO:0006513">
    <property type="term" value="P:protein monoubiquitination"/>
    <property type="evidence" value="ECO:0007669"/>
    <property type="project" value="TreeGrafter"/>
</dbReference>
<dbReference type="Proteomes" id="UP000095284">
    <property type="component" value="Unplaced"/>
</dbReference>
<keyword evidence="9" id="KW-1185">Reference proteome</keyword>
<dbReference type="GO" id="GO:0008270">
    <property type="term" value="F:zinc ion binding"/>
    <property type="evidence" value="ECO:0007669"/>
    <property type="project" value="UniProtKB-KW"/>
</dbReference>
<dbReference type="Pfam" id="PF00097">
    <property type="entry name" value="zf-C3HC4"/>
    <property type="match status" value="1"/>
</dbReference>
<gene>
    <name evidence="7" type="ORF">BXYJ_LOCUS11466</name>
</gene>
<organism evidence="8 10">
    <name type="scientific">Bursaphelenchus xylophilus</name>
    <name type="common">Pinewood nematode worm</name>
    <name type="synonym">Aphelenchoides xylophilus</name>
    <dbReference type="NCBI Taxonomy" id="6326"/>
    <lineage>
        <taxon>Eukaryota</taxon>
        <taxon>Metazoa</taxon>
        <taxon>Ecdysozoa</taxon>
        <taxon>Nematoda</taxon>
        <taxon>Chromadorea</taxon>
        <taxon>Rhabditida</taxon>
        <taxon>Tylenchina</taxon>
        <taxon>Tylenchomorpha</taxon>
        <taxon>Aphelenchoidea</taxon>
        <taxon>Aphelenchoididae</taxon>
        <taxon>Bursaphelenchus</taxon>
    </lineage>
</organism>
<evidence type="ECO:0000259" key="6">
    <source>
        <dbReference type="PROSITE" id="PS50089"/>
    </source>
</evidence>
<dbReference type="PANTHER" id="PTHR25462">
    <property type="entry name" value="BONUS, ISOFORM C-RELATED"/>
    <property type="match status" value="1"/>
</dbReference>
<evidence type="ECO:0000313" key="8">
    <source>
        <dbReference type="Proteomes" id="UP000095284"/>
    </source>
</evidence>
<evidence type="ECO:0000313" key="7">
    <source>
        <dbReference type="EMBL" id="CAD5231370.1"/>
    </source>
</evidence>
<dbReference type="Proteomes" id="UP000582659">
    <property type="component" value="Unassembled WGS sequence"/>
</dbReference>
<evidence type="ECO:0000256" key="4">
    <source>
        <dbReference type="PROSITE-ProRule" id="PRU00175"/>
    </source>
</evidence>
<dbReference type="PANTHER" id="PTHR25462:SF229">
    <property type="entry name" value="TRANSCRIPTION INTERMEDIARY FACTOR 1-BETA"/>
    <property type="match status" value="1"/>
</dbReference>